<feature type="region of interest" description="Disordered" evidence="1">
    <location>
        <begin position="122"/>
        <end position="149"/>
    </location>
</feature>
<proteinExistence type="predicted"/>
<name>A0A2G5B1W3_COERN</name>
<protein>
    <submittedName>
        <fullName evidence="2">Uncharacterized protein</fullName>
    </submittedName>
</protein>
<feature type="compositionally biased region" description="Basic residues" evidence="1">
    <location>
        <begin position="128"/>
        <end position="149"/>
    </location>
</feature>
<accession>A0A2G5B1W3</accession>
<dbReference type="EMBL" id="KZ303587">
    <property type="protein sequence ID" value="PIA12697.1"/>
    <property type="molecule type" value="Genomic_DNA"/>
</dbReference>
<evidence type="ECO:0000256" key="1">
    <source>
        <dbReference type="SAM" id="MobiDB-lite"/>
    </source>
</evidence>
<dbReference type="Proteomes" id="UP000242474">
    <property type="component" value="Unassembled WGS sequence"/>
</dbReference>
<organism evidence="2 3">
    <name type="scientific">Coemansia reversa (strain ATCC 12441 / NRRL 1564)</name>
    <dbReference type="NCBI Taxonomy" id="763665"/>
    <lineage>
        <taxon>Eukaryota</taxon>
        <taxon>Fungi</taxon>
        <taxon>Fungi incertae sedis</taxon>
        <taxon>Zoopagomycota</taxon>
        <taxon>Kickxellomycotina</taxon>
        <taxon>Kickxellomycetes</taxon>
        <taxon>Kickxellales</taxon>
        <taxon>Kickxellaceae</taxon>
        <taxon>Coemansia</taxon>
    </lineage>
</organism>
<sequence length="149" mass="16884">MGIPERTYLALHHLVKGMYALLFPPGFLDTCSSSEVDPRIESFEPSKWVEVFKDSYKFLQTQGANMPCLGKLRNFVSSTSDRRISFITQSPPLEQDSKVLNYTPTLSNDSFGASLEDASYYQTPTKSGSKRHSGKLSIHSRFKRSRNHE</sequence>
<keyword evidence="3" id="KW-1185">Reference proteome</keyword>
<dbReference type="AlphaFoldDB" id="A0A2G5B1W3"/>
<gene>
    <name evidence="2" type="ORF">COEREDRAFT_12347</name>
</gene>
<evidence type="ECO:0000313" key="3">
    <source>
        <dbReference type="Proteomes" id="UP000242474"/>
    </source>
</evidence>
<reference evidence="2 3" key="1">
    <citation type="journal article" date="2015" name="Genome Biol. Evol.">
        <title>Phylogenomic analyses indicate that early fungi evolved digesting cell walls of algal ancestors of land plants.</title>
        <authorList>
            <person name="Chang Y."/>
            <person name="Wang S."/>
            <person name="Sekimoto S."/>
            <person name="Aerts A.L."/>
            <person name="Choi C."/>
            <person name="Clum A."/>
            <person name="LaButti K.M."/>
            <person name="Lindquist E.A."/>
            <person name="Yee Ngan C."/>
            <person name="Ohm R.A."/>
            <person name="Salamov A.A."/>
            <person name="Grigoriev I.V."/>
            <person name="Spatafora J.W."/>
            <person name="Berbee M.L."/>
        </authorList>
    </citation>
    <scope>NUCLEOTIDE SEQUENCE [LARGE SCALE GENOMIC DNA]</scope>
    <source>
        <strain evidence="2 3">NRRL 1564</strain>
    </source>
</reference>
<evidence type="ECO:0000313" key="2">
    <source>
        <dbReference type="EMBL" id="PIA12697.1"/>
    </source>
</evidence>